<dbReference type="SUPFAM" id="SSF51445">
    <property type="entry name" value="(Trans)glycosidases"/>
    <property type="match status" value="1"/>
</dbReference>
<evidence type="ECO:0000313" key="9">
    <source>
        <dbReference type="EMBL" id="PJI90925.1"/>
    </source>
</evidence>
<dbReference type="PANTHER" id="PTHR42715:SF10">
    <property type="entry name" value="BETA-GLUCOSIDASE"/>
    <property type="match status" value="1"/>
</dbReference>
<keyword evidence="10" id="KW-1185">Reference proteome</keyword>
<protein>
    <recommendedName>
        <fullName evidence="5">Exo-alpha-(1-&gt;6)-L-arabinopyranosidase</fullName>
    </recommendedName>
</protein>
<proteinExistence type="inferred from homology"/>
<dbReference type="Gene3D" id="2.60.40.10">
    <property type="entry name" value="Immunoglobulins"/>
    <property type="match status" value="1"/>
</dbReference>
<evidence type="ECO:0000256" key="1">
    <source>
        <dbReference type="ARBA" id="ARBA00005336"/>
    </source>
</evidence>
<dbReference type="Pfam" id="PF00933">
    <property type="entry name" value="Glyco_hydro_3"/>
    <property type="match status" value="1"/>
</dbReference>
<dbReference type="InterPro" id="IPR017853">
    <property type="entry name" value="GH"/>
</dbReference>
<dbReference type="InterPro" id="IPR036962">
    <property type="entry name" value="Glyco_hydro_3_N_sf"/>
</dbReference>
<dbReference type="PROSITE" id="PS00775">
    <property type="entry name" value="GLYCOSYL_HYDROL_F3"/>
    <property type="match status" value="1"/>
</dbReference>
<dbReference type="InterPro" id="IPR001764">
    <property type="entry name" value="Glyco_hydro_3_N"/>
</dbReference>
<dbReference type="EMBL" id="PGTZ01000009">
    <property type="protein sequence ID" value="PJI90925.1"/>
    <property type="molecule type" value="Genomic_DNA"/>
</dbReference>
<name>A0A2M8WJ18_9MICO</name>
<comment type="similarity">
    <text evidence="1 6">Belongs to the glycosyl hydrolase 3 family.</text>
</comment>
<dbReference type="Gene3D" id="3.40.50.1700">
    <property type="entry name" value="Glycoside hydrolase family 3 C-terminal domain"/>
    <property type="match status" value="1"/>
</dbReference>
<keyword evidence="3" id="KW-0119">Carbohydrate metabolism</keyword>
<feature type="domain" description="Fibronectin type III-like" evidence="8">
    <location>
        <begin position="612"/>
        <end position="682"/>
    </location>
</feature>
<dbReference type="InterPro" id="IPR050288">
    <property type="entry name" value="Cellulose_deg_GH3"/>
</dbReference>
<dbReference type="Proteomes" id="UP000231586">
    <property type="component" value="Unassembled WGS sequence"/>
</dbReference>
<organism evidence="9 10">
    <name type="scientific">Luteimicrobium subarcticum</name>
    <dbReference type="NCBI Taxonomy" id="620910"/>
    <lineage>
        <taxon>Bacteria</taxon>
        <taxon>Bacillati</taxon>
        <taxon>Actinomycetota</taxon>
        <taxon>Actinomycetes</taxon>
        <taxon>Micrococcales</taxon>
        <taxon>Luteimicrobium</taxon>
    </lineage>
</organism>
<dbReference type="GO" id="GO:0008422">
    <property type="term" value="F:beta-glucosidase activity"/>
    <property type="evidence" value="ECO:0007669"/>
    <property type="project" value="UniProtKB-ARBA"/>
</dbReference>
<dbReference type="InterPro" id="IPR036881">
    <property type="entry name" value="Glyco_hydro_3_C_sf"/>
</dbReference>
<evidence type="ECO:0000256" key="3">
    <source>
        <dbReference type="ARBA" id="ARBA00023277"/>
    </source>
</evidence>
<dbReference type="Pfam" id="PF14310">
    <property type="entry name" value="Fn3-like"/>
    <property type="match status" value="1"/>
</dbReference>
<accession>A0A2M8WJ18</accession>
<keyword evidence="2 6" id="KW-0378">Hydrolase</keyword>
<dbReference type="InterPro" id="IPR013783">
    <property type="entry name" value="Ig-like_fold"/>
</dbReference>
<evidence type="ECO:0000256" key="5">
    <source>
        <dbReference type="ARBA" id="ARBA00074219"/>
    </source>
</evidence>
<reference evidence="9 10" key="1">
    <citation type="submission" date="2017-11" db="EMBL/GenBank/DDBJ databases">
        <title>Genomic Encyclopedia of Archaeal and Bacterial Type Strains, Phase II (KMG-II): From Individual Species to Whole Genera.</title>
        <authorList>
            <person name="Goeker M."/>
        </authorList>
    </citation>
    <scope>NUCLEOTIDE SEQUENCE [LARGE SCALE GENOMIC DNA]</scope>
    <source>
        <strain evidence="9 10">DSM 22413</strain>
    </source>
</reference>
<dbReference type="PRINTS" id="PR00133">
    <property type="entry name" value="GLHYDRLASE3"/>
</dbReference>
<dbReference type="GO" id="GO:0005975">
    <property type="term" value="P:carbohydrate metabolic process"/>
    <property type="evidence" value="ECO:0007669"/>
    <property type="project" value="InterPro"/>
</dbReference>
<evidence type="ECO:0000256" key="7">
    <source>
        <dbReference type="SAM" id="MobiDB-lite"/>
    </source>
</evidence>
<dbReference type="SUPFAM" id="SSF52279">
    <property type="entry name" value="Beta-D-glucan exohydrolase, C-terminal domain"/>
    <property type="match status" value="1"/>
</dbReference>
<dbReference type="FunFam" id="2.60.40.10:FF:000495">
    <property type="entry name" value="Periplasmic beta-glucosidase"/>
    <property type="match status" value="1"/>
</dbReference>
<dbReference type="InterPro" id="IPR019800">
    <property type="entry name" value="Glyco_hydro_3_AS"/>
</dbReference>
<dbReference type="RefSeq" id="WP_245859181.1">
    <property type="nucleotide sequence ID" value="NZ_PGTZ01000009.1"/>
</dbReference>
<evidence type="ECO:0000256" key="2">
    <source>
        <dbReference type="ARBA" id="ARBA00022801"/>
    </source>
</evidence>
<dbReference type="Pfam" id="PF01915">
    <property type="entry name" value="Glyco_hydro_3_C"/>
    <property type="match status" value="1"/>
</dbReference>
<dbReference type="InterPro" id="IPR026891">
    <property type="entry name" value="Fn3-like"/>
</dbReference>
<comment type="caution">
    <text evidence="9">The sequence shown here is derived from an EMBL/GenBank/DDBJ whole genome shotgun (WGS) entry which is preliminary data.</text>
</comment>
<dbReference type="InterPro" id="IPR002772">
    <property type="entry name" value="Glyco_hydro_3_C"/>
</dbReference>
<evidence type="ECO:0000259" key="8">
    <source>
        <dbReference type="SMART" id="SM01217"/>
    </source>
</evidence>
<evidence type="ECO:0000313" key="10">
    <source>
        <dbReference type="Proteomes" id="UP000231586"/>
    </source>
</evidence>
<dbReference type="PANTHER" id="PTHR42715">
    <property type="entry name" value="BETA-GLUCOSIDASE"/>
    <property type="match status" value="1"/>
</dbReference>
<feature type="region of interest" description="Disordered" evidence="7">
    <location>
        <begin position="1"/>
        <end position="27"/>
    </location>
</feature>
<keyword evidence="6" id="KW-0326">Glycosidase</keyword>
<feature type="compositionally biased region" description="Pro residues" evidence="7">
    <location>
        <begin position="8"/>
        <end position="23"/>
    </location>
</feature>
<comment type="function">
    <text evidence="4">Catalyzes the hydrolysis of a non-reducing terminal alpha-L-arabinopyranosidic linkage in ginsenoside Rb2 (alpha-L-arabinopyranosyl-(1-&gt;6)-alpha-D-glucopyranosyl) to release alpha-D-glucopyranosyl (Rd). It is not able to hydrolyze alpha-L-arabinofuranosyl-(1-&gt;6)-alpha-D-glucopyranosyl (Rc).</text>
</comment>
<sequence length="776" mass="82051">MTTTSTPAPEPAQPTQPTLPEPGLPALAHPDLVGRLTLEQKASLVSGADVWHTQGIEEHGIASIMVTDGPHGLRKAGSGDEIGIGTSNPATCFPPAVTLGSTWNVDLARRVGEAIGDEARAEQVGVVLGPGVNIKRSPLCGRNFEYVSEDPHVAGRIGAGLVEGIQSRGIGTSLKHFAANNQETDRMRVSADVDERTLREIYLPAFEHVVTTQQPTTVMCAYNAVNGVPASQNHWLLTEVLRGDWGFEGLVVSDWGAVWEPDAAVAAGLELEMPPSGGESVVVDAVREGRLDEAVLDVAVDRVLTLLDRTRDALAADDPALDDDAYARHHEIAREAAREGAVLLENDGVLPLDAASAERIAVVGAFAAEPRYQGAGSSQVVPTRVDDALTAIRAAAGADRVTYAAGFRLDGQPDAALHDEAVAAARAADVTVLFVGLPSVDESEGYDRTHIDLADVQVDLIDALQGVTERLVVVLSNGSVVAVDAWRDGCAAILEGWLLGQAGGSATADLLFGVVSPSGRLTETVPVRLSDTPSYLSFPGSDGHVVYGEGLYVGYRYFDTLGKRVSYPFGHGLTYTTFEYGEPVAVPAPDRGAHAWDVHVSLTNTGDVPASEVVQVYVHDEVARVARPSHELRGFAKVPVEPGETVEVVVPLDERAFAFWSVRDHRWEVEAGRFVIEVGASSHDIRGTVVVEAEGDGFRPLLTDRSTMGEWIDDPVGAQVLGAAMAAAGGGQALPADDDPVAVFMRQMPLAKIATFVPGVTRENIAQLVAGYAAAR</sequence>
<dbReference type="Gene3D" id="3.20.20.300">
    <property type="entry name" value="Glycoside hydrolase, family 3, N-terminal domain"/>
    <property type="match status" value="1"/>
</dbReference>
<gene>
    <name evidence="9" type="ORF">CLV34_2181</name>
</gene>
<dbReference type="SMART" id="SM01217">
    <property type="entry name" value="Fn3_like"/>
    <property type="match status" value="1"/>
</dbReference>
<dbReference type="AlphaFoldDB" id="A0A2M8WJ18"/>
<evidence type="ECO:0000256" key="6">
    <source>
        <dbReference type="RuleBase" id="RU361161"/>
    </source>
</evidence>
<evidence type="ECO:0000256" key="4">
    <source>
        <dbReference type="ARBA" id="ARBA00058905"/>
    </source>
</evidence>